<dbReference type="PANTHER" id="PTHR10993">
    <property type="entry name" value="OCTANOYLTRANSFERASE"/>
    <property type="match status" value="1"/>
</dbReference>
<evidence type="ECO:0000256" key="2">
    <source>
        <dbReference type="ARBA" id="ARBA00022679"/>
    </source>
</evidence>
<accession>A0A6J4L350</accession>
<evidence type="ECO:0000256" key="1">
    <source>
        <dbReference type="ARBA" id="ARBA00004821"/>
    </source>
</evidence>
<dbReference type="SUPFAM" id="SSF55681">
    <property type="entry name" value="Class II aaRS and biotin synthetases"/>
    <property type="match status" value="1"/>
</dbReference>
<dbReference type="Gene3D" id="3.30.930.10">
    <property type="entry name" value="Bira Bifunctional Protein, Domain 2"/>
    <property type="match status" value="1"/>
</dbReference>
<feature type="binding site" evidence="5 8">
    <location>
        <begin position="82"/>
        <end position="89"/>
    </location>
    <ligand>
        <name>substrate</name>
    </ligand>
</feature>
<organism evidence="11">
    <name type="scientific">uncultured Gemmatimonadota bacterium</name>
    <dbReference type="NCBI Taxonomy" id="203437"/>
    <lineage>
        <taxon>Bacteria</taxon>
        <taxon>Pseudomonadati</taxon>
        <taxon>Gemmatimonadota</taxon>
        <taxon>environmental samples</taxon>
    </lineage>
</organism>
<dbReference type="GO" id="GO:0005737">
    <property type="term" value="C:cytoplasm"/>
    <property type="evidence" value="ECO:0007669"/>
    <property type="project" value="UniProtKB-SubCell"/>
</dbReference>
<comment type="subcellular location">
    <subcellularLocation>
        <location evidence="5">Cytoplasm</location>
    </subcellularLocation>
</comment>
<feature type="site" description="Lowers pKa of active site Cys" evidence="5 9">
    <location>
        <position position="146"/>
    </location>
</feature>
<evidence type="ECO:0000256" key="5">
    <source>
        <dbReference type="HAMAP-Rule" id="MF_00013"/>
    </source>
</evidence>
<evidence type="ECO:0000256" key="6">
    <source>
        <dbReference type="PIRNR" id="PIRNR016262"/>
    </source>
</evidence>
<protein>
    <recommendedName>
        <fullName evidence="5 6">Octanoyltransferase</fullName>
        <ecNumber evidence="5 6">2.3.1.181</ecNumber>
    </recommendedName>
    <alternativeName>
        <fullName evidence="5">Lipoate-protein ligase B</fullName>
    </alternativeName>
    <alternativeName>
        <fullName evidence="5">Lipoyl/octanoyl transferase</fullName>
    </alternativeName>
    <alternativeName>
        <fullName evidence="5">Octanoyl-[acyl-carrier-protein]-protein N-octanoyltransferase</fullName>
    </alternativeName>
</protein>
<dbReference type="HAMAP" id="MF_00013">
    <property type="entry name" value="LipB"/>
    <property type="match status" value="1"/>
</dbReference>
<feature type="active site" description="Acyl-thioester intermediate" evidence="5 7">
    <location>
        <position position="181"/>
    </location>
</feature>
<dbReference type="EC" id="2.3.1.181" evidence="5 6"/>
<dbReference type="NCBIfam" id="TIGR00214">
    <property type="entry name" value="lipB"/>
    <property type="match status" value="1"/>
</dbReference>
<keyword evidence="5" id="KW-0963">Cytoplasm</keyword>
<comment type="similarity">
    <text evidence="5 6">Belongs to the LipB family.</text>
</comment>
<evidence type="ECO:0000313" key="11">
    <source>
        <dbReference type="EMBL" id="CAA9321245.1"/>
    </source>
</evidence>
<comment type="miscellaneous">
    <text evidence="5">In the reaction, the free carboxyl group of octanoic acid is attached via an amide linkage to the epsilon-amino group of a specific lysine residue of lipoyl domains of lipoate-dependent enzymes.</text>
</comment>
<evidence type="ECO:0000256" key="4">
    <source>
        <dbReference type="ARBA" id="ARBA00024732"/>
    </source>
</evidence>
<comment type="catalytic activity">
    <reaction evidence="5 6">
        <text>octanoyl-[ACP] + L-lysyl-[protein] = N(6)-octanoyl-L-lysyl-[protein] + holo-[ACP] + H(+)</text>
        <dbReference type="Rhea" id="RHEA:17665"/>
        <dbReference type="Rhea" id="RHEA-COMP:9636"/>
        <dbReference type="Rhea" id="RHEA-COMP:9685"/>
        <dbReference type="Rhea" id="RHEA-COMP:9752"/>
        <dbReference type="Rhea" id="RHEA-COMP:9928"/>
        <dbReference type="ChEBI" id="CHEBI:15378"/>
        <dbReference type="ChEBI" id="CHEBI:29969"/>
        <dbReference type="ChEBI" id="CHEBI:64479"/>
        <dbReference type="ChEBI" id="CHEBI:78463"/>
        <dbReference type="ChEBI" id="CHEBI:78809"/>
        <dbReference type="EC" id="2.3.1.181"/>
    </reaction>
</comment>
<dbReference type="InterPro" id="IPR020605">
    <property type="entry name" value="Octanoyltransferase_CS"/>
</dbReference>
<dbReference type="GO" id="GO:0033819">
    <property type="term" value="F:lipoyl(octanoyl) transferase activity"/>
    <property type="evidence" value="ECO:0007669"/>
    <property type="project" value="UniProtKB-EC"/>
</dbReference>
<dbReference type="PROSITE" id="PS51733">
    <property type="entry name" value="BPL_LPL_CATALYTIC"/>
    <property type="match status" value="1"/>
</dbReference>
<name>A0A6J4L350_9BACT</name>
<dbReference type="InterPro" id="IPR045864">
    <property type="entry name" value="aa-tRNA-synth_II/BPL/LPL"/>
</dbReference>
<sequence length="223" mass="24291">METTTPTRTVRVRRLGTTSYADALALQSELVSRRRAREVVDTLLLLEHPHVITLGSGSHDENVLVSPEERAARGIELFETGRGGDVTYHGPGQLVGYPILDLKPDRCDLHRYLRDLEEMLIGVLAEFGLRGERKEGLTGVWVDDRKLAAIGVRVSSGWITSHGFALNVSTDLSYFGTIVPCGIRSHGVGSISSELGRPVAMADVEAAAVRSFERVFGAVARPD</sequence>
<evidence type="ECO:0000259" key="10">
    <source>
        <dbReference type="PROSITE" id="PS51733"/>
    </source>
</evidence>
<feature type="domain" description="BPL/LPL catalytic" evidence="10">
    <location>
        <begin position="37"/>
        <end position="220"/>
    </location>
</feature>
<evidence type="ECO:0000256" key="7">
    <source>
        <dbReference type="PIRSR" id="PIRSR016262-1"/>
    </source>
</evidence>
<gene>
    <name evidence="5" type="primary">lipB</name>
    <name evidence="11" type="ORF">AVDCRST_MAG68-1935</name>
</gene>
<evidence type="ECO:0000256" key="3">
    <source>
        <dbReference type="ARBA" id="ARBA00023315"/>
    </source>
</evidence>
<dbReference type="PROSITE" id="PS01313">
    <property type="entry name" value="LIPB"/>
    <property type="match status" value="1"/>
</dbReference>
<dbReference type="AlphaFoldDB" id="A0A6J4L350"/>
<evidence type="ECO:0000256" key="8">
    <source>
        <dbReference type="PIRSR" id="PIRSR016262-2"/>
    </source>
</evidence>
<keyword evidence="2 5" id="KW-0808">Transferase</keyword>
<evidence type="ECO:0000256" key="9">
    <source>
        <dbReference type="PIRSR" id="PIRSR016262-3"/>
    </source>
</evidence>
<dbReference type="NCBIfam" id="NF010925">
    <property type="entry name" value="PRK14345.1"/>
    <property type="match status" value="1"/>
</dbReference>
<dbReference type="InterPro" id="IPR004143">
    <property type="entry name" value="BPL_LPL_catalytic"/>
</dbReference>
<dbReference type="PIRSF" id="PIRSF016262">
    <property type="entry name" value="LPLase"/>
    <property type="match status" value="1"/>
</dbReference>
<keyword evidence="3 5" id="KW-0012">Acyltransferase</keyword>
<feature type="binding site" evidence="5 8">
    <location>
        <begin position="149"/>
        <end position="151"/>
    </location>
    <ligand>
        <name>substrate</name>
    </ligand>
</feature>
<dbReference type="Pfam" id="PF21948">
    <property type="entry name" value="LplA-B_cat"/>
    <property type="match status" value="1"/>
</dbReference>
<dbReference type="InterPro" id="IPR000544">
    <property type="entry name" value="Octanoyltransferase"/>
</dbReference>
<dbReference type="CDD" id="cd16444">
    <property type="entry name" value="LipB"/>
    <property type="match status" value="1"/>
</dbReference>
<comment type="function">
    <text evidence="4 5 6">Catalyzes the transfer of endogenously produced octanoic acid from octanoyl-acyl-carrier-protein onto the lipoyl domains of lipoate-dependent enzymes. Lipoyl-ACP can also act as a substrate although octanoyl-ACP is likely to be the physiological substrate.</text>
</comment>
<dbReference type="PANTHER" id="PTHR10993:SF7">
    <property type="entry name" value="LIPOYLTRANSFERASE 2, MITOCHONDRIAL-RELATED"/>
    <property type="match status" value="1"/>
</dbReference>
<comment type="pathway">
    <text evidence="1 5 6">Protein modification; protein lipoylation via endogenous pathway; protein N(6)-(lipoyl)lysine from octanoyl-[acyl-carrier-protein]: step 1/2.</text>
</comment>
<proteinExistence type="inferred from homology"/>
<dbReference type="UniPathway" id="UPA00538">
    <property type="reaction ID" value="UER00592"/>
</dbReference>
<dbReference type="GO" id="GO:0009249">
    <property type="term" value="P:protein lipoylation"/>
    <property type="evidence" value="ECO:0007669"/>
    <property type="project" value="InterPro"/>
</dbReference>
<dbReference type="EMBL" id="CADCTW010000095">
    <property type="protein sequence ID" value="CAA9321245.1"/>
    <property type="molecule type" value="Genomic_DNA"/>
</dbReference>
<reference evidence="11" key="1">
    <citation type="submission" date="2020-02" db="EMBL/GenBank/DDBJ databases">
        <authorList>
            <person name="Meier V. D."/>
        </authorList>
    </citation>
    <scope>NUCLEOTIDE SEQUENCE</scope>
    <source>
        <strain evidence="11">AVDCRST_MAG68</strain>
    </source>
</reference>
<feature type="binding site" evidence="5 8">
    <location>
        <begin position="163"/>
        <end position="165"/>
    </location>
    <ligand>
        <name>substrate</name>
    </ligand>
</feature>